<dbReference type="PANTHER" id="PTHR35076:SF1">
    <property type="entry name" value="TUBULIN EPSILON AND DELTA COMPLEX PROTEIN 1"/>
    <property type="match status" value="1"/>
</dbReference>
<dbReference type="Pfam" id="PF14970">
    <property type="entry name" value="TEDC1"/>
    <property type="match status" value="1"/>
</dbReference>
<dbReference type="PANTHER" id="PTHR35076">
    <property type="entry name" value="TUBULIN EPSILON AND DELTA COMPLEX PROTEIN 1"/>
    <property type="match status" value="1"/>
</dbReference>
<reference evidence="3" key="1">
    <citation type="submission" date="2024-04" db="EMBL/GenBank/DDBJ databases">
        <authorList>
            <consortium name="Molecular Ecology Group"/>
        </authorList>
    </citation>
    <scope>NUCLEOTIDE SEQUENCE</scope>
</reference>
<evidence type="ECO:0000313" key="3">
    <source>
        <dbReference type="EMBL" id="CAL1678447.1"/>
    </source>
</evidence>
<proteinExistence type="predicted"/>
<dbReference type="AlphaFoldDB" id="A0AAV2NFY1"/>
<feature type="coiled-coil region" evidence="1">
    <location>
        <begin position="337"/>
        <end position="368"/>
    </location>
</feature>
<feature type="domain" description="Tubulin epsilon and delta complex protein 1" evidence="2">
    <location>
        <begin position="82"/>
        <end position="266"/>
    </location>
</feature>
<accession>A0AAV2NFY1</accession>
<evidence type="ECO:0000259" key="2">
    <source>
        <dbReference type="Pfam" id="PF14970"/>
    </source>
</evidence>
<dbReference type="Proteomes" id="UP001497644">
    <property type="component" value="Chromosome 14"/>
</dbReference>
<evidence type="ECO:0000256" key="1">
    <source>
        <dbReference type="SAM" id="Coils"/>
    </source>
</evidence>
<organism evidence="3 4">
    <name type="scientific">Lasius platythorax</name>
    <dbReference type="NCBI Taxonomy" id="488582"/>
    <lineage>
        <taxon>Eukaryota</taxon>
        <taxon>Metazoa</taxon>
        <taxon>Ecdysozoa</taxon>
        <taxon>Arthropoda</taxon>
        <taxon>Hexapoda</taxon>
        <taxon>Insecta</taxon>
        <taxon>Pterygota</taxon>
        <taxon>Neoptera</taxon>
        <taxon>Endopterygota</taxon>
        <taxon>Hymenoptera</taxon>
        <taxon>Apocrita</taxon>
        <taxon>Aculeata</taxon>
        <taxon>Formicoidea</taxon>
        <taxon>Formicidae</taxon>
        <taxon>Formicinae</taxon>
        <taxon>Lasius</taxon>
        <taxon>Lasius</taxon>
    </lineage>
</organism>
<sequence>MSDVRDALSALCRYINSLINAGLTPEHLRLAKYNALDETVAETLRNTLHVLSYHAAREKRGDIDFRNYDTLTAVKLHLAFLQYPATEFYSLSQSNNDCNRDSLIALAWLLGTQDVLTVVLRARLAGGVLGVECSRVDPPEQSSIRPVSSIVRSDDQPTNVQLAGILHLNARVNLNLREIGELTRERGSLVSKVHAASVDVSGLPHLSVSESALTKRLAMTSDDDGNSSVPEDRRREYRDAGILLDARARWLRKRHAFFDWMVTVIQEHRKSTKTNPREIDSQELAVFSSLLRQVIREKLRVLTSAEAVGNEFRNTALDCPSRAHRSQCNDIEAQNWLDDLNARQKREEENLERNRKRLADELERMLKLIPSIIRV</sequence>
<keyword evidence="1" id="KW-0175">Coiled coil</keyword>
<keyword evidence="4" id="KW-1185">Reference proteome</keyword>
<name>A0AAV2NFY1_9HYME</name>
<gene>
    <name evidence="3" type="ORF">LPLAT_LOCUS4298</name>
</gene>
<protein>
    <recommendedName>
        <fullName evidence="2">Tubulin epsilon and delta complex protein 1 domain-containing protein</fullName>
    </recommendedName>
</protein>
<evidence type="ECO:0000313" key="4">
    <source>
        <dbReference type="Proteomes" id="UP001497644"/>
    </source>
</evidence>
<dbReference type="InterPro" id="IPR027996">
    <property type="entry name" value="TEDC1_dom"/>
</dbReference>
<dbReference type="InterPro" id="IPR043535">
    <property type="entry name" value="TEDC1"/>
</dbReference>
<dbReference type="EMBL" id="OZ034837">
    <property type="protein sequence ID" value="CAL1678447.1"/>
    <property type="molecule type" value="Genomic_DNA"/>
</dbReference>